<dbReference type="PANTHER" id="PTHR42752:SF1">
    <property type="entry name" value="IMIDAZOLONEPROPIONASE-RELATED"/>
    <property type="match status" value="1"/>
</dbReference>
<keyword evidence="1" id="KW-0479">Metal-binding</keyword>
<reference evidence="3" key="1">
    <citation type="submission" date="2018-05" db="EMBL/GenBank/DDBJ databases">
        <authorList>
            <person name="Lanie J.A."/>
            <person name="Ng W.-L."/>
            <person name="Kazmierczak K.M."/>
            <person name="Andrzejewski T.M."/>
            <person name="Davidsen T.M."/>
            <person name="Wayne K.J."/>
            <person name="Tettelin H."/>
            <person name="Glass J.I."/>
            <person name="Rusch D."/>
            <person name="Podicherti R."/>
            <person name="Tsui H.-C.T."/>
            <person name="Winkler M.E."/>
        </authorList>
    </citation>
    <scope>NUCLEOTIDE SEQUENCE</scope>
</reference>
<feature type="non-terminal residue" evidence="3">
    <location>
        <position position="133"/>
    </location>
</feature>
<evidence type="ECO:0000313" key="3">
    <source>
        <dbReference type="EMBL" id="SVA12043.1"/>
    </source>
</evidence>
<dbReference type="EMBL" id="UINC01004131">
    <property type="protein sequence ID" value="SVA12043.1"/>
    <property type="molecule type" value="Genomic_DNA"/>
</dbReference>
<feature type="non-terminal residue" evidence="3">
    <location>
        <position position="1"/>
    </location>
</feature>
<protein>
    <recommendedName>
        <fullName evidence="4">Imidazolonepropionase</fullName>
    </recommendedName>
</protein>
<sequence length="133" mass="15176">MSLLIKNIKKLIQCRTEKTSFVSGKDMSFVPSIDDAYLFIKNGKIKDFGKMQELKEINIDQVIDAKDRMVLPSWCDSHTHIVFSGNRSKEFIDRIKGLSYEEIAARGGGILNSAKLLQNTSKEDLYNQSKMRI</sequence>
<evidence type="ECO:0000256" key="1">
    <source>
        <dbReference type="ARBA" id="ARBA00022723"/>
    </source>
</evidence>
<accession>A0A381TDN1</accession>
<dbReference type="AlphaFoldDB" id="A0A381TDN1"/>
<dbReference type="GO" id="GO:0005737">
    <property type="term" value="C:cytoplasm"/>
    <property type="evidence" value="ECO:0007669"/>
    <property type="project" value="InterPro"/>
</dbReference>
<dbReference type="GO" id="GO:0050480">
    <property type="term" value="F:imidazolonepropionase activity"/>
    <property type="evidence" value="ECO:0007669"/>
    <property type="project" value="TreeGrafter"/>
</dbReference>
<name>A0A381TDN1_9ZZZZ</name>
<dbReference type="SUPFAM" id="SSF51338">
    <property type="entry name" value="Composite domain of metallo-dependent hydrolases"/>
    <property type="match status" value="1"/>
</dbReference>
<proteinExistence type="predicted"/>
<keyword evidence="2" id="KW-0378">Hydrolase</keyword>
<evidence type="ECO:0008006" key="4">
    <source>
        <dbReference type="Google" id="ProtNLM"/>
    </source>
</evidence>
<dbReference type="GO" id="GO:0019556">
    <property type="term" value="P:L-histidine catabolic process to glutamate and formamide"/>
    <property type="evidence" value="ECO:0007669"/>
    <property type="project" value="InterPro"/>
</dbReference>
<dbReference type="InterPro" id="IPR005920">
    <property type="entry name" value="HutI"/>
</dbReference>
<dbReference type="Gene3D" id="3.20.20.140">
    <property type="entry name" value="Metal-dependent hydrolases"/>
    <property type="match status" value="1"/>
</dbReference>
<evidence type="ECO:0000256" key="2">
    <source>
        <dbReference type="ARBA" id="ARBA00022801"/>
    </source>
</evidence>
<organism evidence="3">
    <name type="scientific">marine metagenome</name>
    <dbReference type="NCBI Taxonomy" id="408172"/>
    <lineage>
        <taxon>unclassified sequences</taxon>
        <taxon>metagenomes</taxon>
        <taxon>ecological metagenomes</taxon>
    </lineage>
</organism>
<dbReference type="InterPro" id="IPR011059">
    <property type="entry name" value="Metal-dep_hydrolase_composite"/>
</dbReference>
<gene>
    <name evidence="3" type="ORF">METZ01_LOCUS64897</name>
</gene>
<dbReference type="GO" id="GO:0046872">
    <property type="term" value="F:metal ion binding"/>
    <property type="evidence" value="ECO:0007669"/>
    <property type="project" value="UniProtKB-KW"/>
</dbReference>
<dbReference type="PANTHER" id="PTHR42752">
    <property type="entry name" value="IMIDAZOLONEPROPIONASE"/>
    <property type="match status" value="1"/>
</dbReference>